<dbReference type="InterPro" id="IPR025395">
    <property type="entry name" value="Phage_tail_terminator-like"/>
</dbReference>
<reference evidence="1 2" key="1">
    <citation type="submission" date="2018-11" db="EMBL/GenBank/DDBJ databases">
        <title>Pseudaminobacter arsenicus sp. nov., an arsenic-resistant bacterium isolated from arsenic-rich aquifers.</title>
        <authorList>
            <person name="Mu Y."/>
        </authorList>
    </citation>
    <scope>NUCLEOTIDE SEQUENCE [LARGE SCALE GENOMIC DNA]</scope>
    <source>
        <strain evidence="1 2">CB3</strain>
    </source>
</reference>
<keyword evidence="2" id="KW-1185">Reference proteome</keyword>
<evidence type="ECO:0000313" key="1">
    <source>
        <dbReference type="EMBL" id="RUM97913.1"/>
    </source>
</evidence>
<dbReference type="RefSeq" id="WP_128626784.1">
    <property type="nucleotide sequence ID" value="NZ_RKST01000008.1"/>
</dbReference>
<dbReference type="OrthoDB" id="7305894at2"/>
<evidence type="ECO:0000313" key="2">
    <source>
        <dbReference type="Proteomes" id="UP000281647"/>
    </source>
</evidence>
<organism evidence="1 2">
    <name type="scientific">Borborobacter arsenicus</name>
    <dbReference type="NCBI Taxonomy" id="1851146"/>
    <lineage>
        <taxon>Bacteria</taxon>
        <taxon>Pseudomonadati</taxon>
        <taxon>Pseudomonadota</taxon>
        <taxon>Alphaproteobacteria</taxon>
        <taxon>Hyphomicrobiales</taxon>
        <taxon>Phyllobacteriaceae</taxon>
        <taxon>Borborobacter</taxon>
    </lineage>
</organism>
<name>A0A432V754_9HYPH</name>
<dbReference type="Proteomes" id="UP000281647">
    <property type="component" value="Unassembled WGS sequence"/>
</dbReference>
<protein>
    <recommendedName>
        <fullName evidence="3">DUF3168 domain-containing protein</fullName>
    </recommendedName>
</protein>
<dbReference type="AlphaFoldDB" id="A0A432V754"/>
<gene>
    <name evidence="1" type="ORF">EET67_09875</name>
</gene>
<dbReference type="EMBL" id="RKST01000008">
    <property type="protein sequence ID" value="RUM97913.1"/>
    <property type="molecule type" value="Genomic_DNA"/>
</dbReference>
<dbReference type="Pfam" id="PF13554">
    <property type="entry name" value="Phage_tail_terminator_5"/>
    <property type="match status" value="1"/>
</dbReference>
<comment type="caution">
    <text evidence="1">The sequence shown here is derived from an EMBL/GenBank/DDBJ whole genome shotgun (WGS) entry which is preliminary data.</text>
</comment>
<sequence length="136" mass="15178">MSSATAFNTIEQYLKAQWTATPLVFENEPHDLPDQPAHWVFVEVFGDTFEQASIGADGRDANLWRETGQIYINVMTERDIGTGQARAYAEQLASLFRGLDIGTLTFGRSSIGAGEPGIGDGNYWRMTVTIDWERDQ</sequence>
<proteinExistence type="predicted"/>
<accession>A0A432V754</accession>
<evidence type="ECO:0008006" key="3">
    <source>
        <dbReference type="Google" id="ProtNLM"/>
    </source>
</evidence>
<dbReference type="Gene3D" id="3.30.2000.20">
    <property type="match status" value="1"/>
</dbReference>